<proteinExistence type="predicted"/>
<organism evidence="1 2">
    <name type="scientific">Canavalia gladiata</name>
    <name type="common">Sword bean</name>
    <name type="synonym">Dolichos gladiatus</name>
    <dbReference type="NCBI Taxonomy" id="3824"/>
    <lineage>
        <taxon>Eukaryota</taxon>
        <taxon>Viridiplantae</taxon>
        <taxon>Streptophyta</taxon>
        <taxon>Embryophyta</taxon>
        <taxon>Tracheophyta</taxon>
        <taxon>Spermatophyta</taxon>
        <taxon>Magnoliopsida</taxon>
        <taxon>eudicotyledons</taxon>
        <taxon>Gunneridae</taxon>
        <taxon>Pentapetalae</taxon>
        <taxon>rosids</taxon>
        <taxon>fabids</taxon>
        <taxon>Fabales</taxon>
        <taxon>Fabaceae</taxon>
        <taxon>Papilionoideae</taxon>
        <taxon>50 kb inversion clade</taxon>
        <taxon>NPAAA clade</taxon>
        <taxon>indigoferoid/millettioid clade</taxon>
        <taxon>Phaseoleae</taxon>
        <taxon>Canavalia</taxon>
    </lineage>
</organism>
<name>A0AAN9ME56_CANGL</name>
<sequence length="245" mass="27338">MGDGLTLWPKSKTQGENLPILGLQGSGGKRLSPKGMALKPSPFLISMPLKLQLSPPLVPISNSSRDRGSFGLVQITPEGHRGLLLSLVLVRPSPIMNCLAWVRQLLVLKGLGVLSDGWKRISERQCHDRAGHQPTHGLAAGLGVQASSPILLGVFRVEREWRLLARDTLKLECFDPRELLVWRRALALHRSRSLHCLVLKQVGAALPRPSLVRDTPPWRARKDMDLRLDQHLMDVEDRRDAKLKM</sequence>
<reference evidence="1 2" key="1">
    <citation type="submission" date="2024-01" db="EMBL/GenBank/DDBJ databases">
        <title>The genomes of 5 underutilized Papilionoideae crops provide insights into root nodulation and disease resistanc.</title>
        <authorList>
            <person name="Jiang F."/>
        </authorList>
    </citation>
    <scope>NUCLEOTIDE SEQUENCE [LARGE SCALE GENOMIC DNA]</scope>
    <source>
        <strain evidence="1">LVBAO_FW01</strain>
        <tissue evidence="1">Leaves</tissue>
    </source>
</reference>
<evidence type="ECO:0000313" key="2">
    <source>
        <dbReference type="Proteomes" id="UP001367508"/>
    </source>
</evidence>
<dbReference type="Proteomes" id="UP001367508">
    <property type="component" value="Unassembled WGS sequence"/>
</dbReference>
<protein>
    <submittedName>
        <fullName evidence="1">Uncharacterized protein</fullName>
    </submittedName>
</protein>
<accession>A0AAN9ME56</accession>
<evidence type="ECO:0000313" key="1">
    <source>
        <dbReference type="EMBL" id="KAK7350263.1"/>
    </source>
</evidence>
<keyword evidence="2" id="KW-1185">Reference proteome</keyword>
<gene>
    <name evidence="1" type="ORF">VNO77_08635</name>
</gene>
<dbReference type="EMBL" id="JAYMYQ010000002">
    <property type="protein sequence ID" value="KAK7350263.1"/>
    <property type="molecule type" value="Genomic_DNA"/>
</dbReference>
<comment type="caution">
    <text evidence="1">The sequence shown here is derived from an EMBL/GenBank/DDBJ whole genome shotgun (WGS) entry which is preliminary data.</text>
</comment>
<dbReference type="AlphaFoldDB" id="A0AAN9ME56"/>